<evidence type="ECO:0000313" key="2">
    <source>
        <dbReference type="Proteomes" id="UP000184267"/>
    </source>
</evidence>
<reference evidence="1 2" key="1">
    <citation type="submission" date="2016-10" db="EMBL/GenBank/DDBJ databases">
        <title>Genome sequence of the basidiomycete white-rot fungus Trametes pubescens.</title>
        <authorList>
            <person name="Makela M.R."/>
            <person name="Granchi Z."/>
            <person name="Peng M."/>
            <person name="De Vries R.P."/>
            <person name="Grigoriev I."/>
            <person name="Riley R."/>
            <person name="Hilden K."/>
        </authorList>
    </citation>
    <scope>NUCLEOTIDE SEQUENCE [LARGE SCALE GENOMIC DNA]</scope>
    <source>
        <strain evidence="1 2">FBCC735</strain>
    </source>
</reference>
<dbReference type="EMBL" id="MNAD01000978">
    <property type="protein sequence ID" value="OJT09171.1"/>
    <property type="molecule type" value="Genomic_DNA"/>
</dbReference>
<accession>A0A1M2VNJ0</accession>
<dbReference type="Proteomes" id="UP000184267">
    <property type="component" value="Unassembled WGS sequence"/>
</dbReference>
<protein>
    <submittedName>
        <fullName evidence="1">Uncharacterized protein</fullName>
    </submittedName>
</protein>
<evidence type="ECO:0000313" key="1">
    <source>
        <dbReference type="EMBL" id="OJT09171.1"/>
    </source>
</evidence>
<name>A0A1M2VNJ0_TRAPU</name>
<gene>
    <name evidence="1" type="ORF">TRAPUB_14381</name>
</gene>
<dbReference type="AlphaFoldDB" id="A0A1M2VNJ0"/>
<organism evidence="1 2">
    <name type="scientific">Trametes pubescens</name>
    <name type="common">White-rot fungus</name>
    <dbReference type="NCBI Taxonomy" id="154538"/>
    <lineage>
        <taxon>Eukaryota</taxon>
        <taxon>Fungi</taxon>
        <taxon>Dikarya</taxon>
        <taxon>Basidiomycota</taxon>
        <taxon>Agaricomycotina</taxon>
        <taxon>Agaricomycetes</taxon>
        <taxon>Polyporales</taxon>
        <taxon>Polyporaceae</taxon>
        <taxon>Trametes</taxon>
    </lineage>
</organism>
<dbReference type="OrthoDB" id="2392202at2759"/>
<proteinExistence type="predicted"/>
<comment type="caution">
    <text evidence="1">The sequence shown here is derived from an EMBL/GenBank/DDBJ whole genome shotgun (WGS) entry which is preliminary data.</text>
</comment>
<keyword evidence="2" id="KW-1185">Reference proteome</keyword>
<sequence>MAVPPAPELPGEAYLEIFIHPDGPYQMASPDTANRFRDTRSLELLGRKMVDLAYMDIMHYKWPNVTGGQLTVSAIRRARMRTTRYELGNSYRY</sequence>